<feature type="region of interest" description="Disordered" evidence="1">
    <location>
        <begin position="188"/>
        <end position="214"/>
    </location>
</feature>
<accession>A0A813AJB1</accession>
<dbReference type="AlphaFoldDB" id="A0A813AJB1"/>
<sequence length="504" mass="55615">MHDIKPGGVPRNLLGLLLATVALTAQEVGEENLYCKCTWIDNWWFHLVEDLPRILGSPKDGDVMFVRDAAGNASRKSLPSWQLLEKLVLKERLCQHESSLLELLSVQSLCVPGALATDLLCTLYYSFAFRSTEQLLLLAGRRARRMRLLFNQAKACLDATPWPFDIEDLEEFTRSWLEFEAEVWPPQGTPRVVDAPPPPRWTGRSKPKPRSSLPADLRRCIPLQRGSAASQSSMAAHCWARRATSMDSSCKDCCDPRFPRGRTECFGGVWTFEACCAPDDLTAGWGPPPKAVETLTSPESHSGPFRQLWELRGELRKARLSGPRTPGRRAEDQGTANWDQLRQWVEAQLALPASEGGRQKLFPELDLLVSTRACVGPQMELPWFLLGGRAEDAGVELASRSGALCGPGLPVAGELVSLPGRRATVPSAGIEETPGLHRLEAYGLELMAPCRVQNTSADGRCFCGAEPCTTWTEFGRQCCREDDGIVQQPRGALGAPILNLGFHY</sequence>
<gene>
    <name evidence="3" type="primary">smd2</name>
    <name evidence="3" type="ORF">SNEC2469_LOCUS27837</name>
</gene>
<feature type="chain" id="PRO_5032339401" evidence="2">
    <location>
        <begin position="26"/>
        <end position="504"/>
    </location>
</feature>
<organism evidence="3 4">
    <name type="scientific">Symbiodinium necroappetens</name>
    <dbReference type="NCBI Taxonomy" id="1628268"/>
    <lineage>
        <taxon>Eukaryota</taxon>
        <taxon>Sar</taxon>
        <taxon>Alveolata</taxon>
        <taxon>Dinophyceae</taxon>
        <taxon>Suessiales</taxon>
        <taxon>Symbiodiniaceae</taxon>
        <taxon>Symbiodinium</taxon>
    </lineage>
</organism>
<reference evidence="3" key="1">
    <citation type="submission" date="2021-02" db="EMBL/GenBank/DDBJ databases">
        <authorList>
            <person name="Dougan E. K."/>
            <person name="Rhodes N."/>
            <person name="Thang M."/>
            <person name="Chan C."/>
        </authorList>
    </citation>
    <scope>NUCLEOTIDE SEQUENCE</scope>
</reference>
<evidence type="ECO:0000313" key="3">
    <source>
        <dbReference type="EMBL" id="CAE7867414.1"/>
    </source>
</evidence>
<dbReference type="EMBL" id="CAJNJA010059363">
    <property type="protein sequence ID" value="CAE7867414.1"/>
    <property type="molecule type" value="Genomic_DNA"/>
</dbReference>
<evidence type="ECO:0000256" key="2">
    <source>
        <dbReference type="SAM" id="SignalP"/>
    </source>
</evidence>
<dbReference type="OrthoDB" id="441475at2759"/>
<keyword evidence="4" id="KW-1185">Reference proteome</keyword>
<feature type="signal peptide" evidence="2">
    <location>
        <begin position="1"/>
        <end position="25"/>
    </location>
</feature>
<comment type="caution">
    <text evidence="3">The sequence shown here is derived from an EMBL/GenBank/DDBJ whole genome shotgun (WGS) entry which is preliminary data.</text>
</comment>
<proteinExistence type="predicted"/>
<evidence type="ECO:0000256" key="1">
    <source>
        <dbReference type="SAM" id="MobiDB-lite"/>
    </source>
</evidence>
<evidence type="ECO:0000313" key="4">
    <source>
        <dbReference type="Proteomes" id="UP000601435"/>
    </source>
</evidence>
<dbReference type="Proteomes" id="UP000601435">
    <property type="component" value="Unassembled WGS sequence"/>
</dbReference>
<keyword evidence="2" id="KW-0732">Signal</keyword>
<name>A0A813AJB1_9DINO</name>
<protein>
    <submittedName>
        <fullName evidence="3">Smd2 protein</fullName>
    </submittedName>
</protein>